<evidence type="ECO:0000256" key="1">
    <source>
        <dbReference type="ARBA" id="ARBA00004162"/>
    </source>
</evidence>
<proteinExistence type="predicted"/>
<keyword evidence="4" id="KW-0723">Serine/threonine-protein kinase</keyword>
<reference evidence="15 16" key="1">
    <citation type="submission" date="2017-11" db="EMBL/GenBank/DDBJ databases">
        <title>De-novo sequencing of pomegranate (Punica granatum L.) genome.</title>
        <authorList>
            <person name="Akparov Z."/>
            <person name="Amiraslanov A."/>
            <person name="Hajiyeva S."/>
            <person name="Abbasov M."/>
            <person name="Kaur K."/>
            <person name="Hamwieh A."/>
            <person name="Solovyev V."/>
            <person name="Salamov A."/>
            <person name="Braich B."/>
            <person name="Kosarev P."/>
            <person name="Mahmoud A."/>
            <person name="Hajiyev E."/>
            <person name="Babayeva S."/>
            <person name="Izzatullayeva V."/>
            <person name="Mammadov A."/>
            <person name="Mammadov A."/>
            <person name="Sharifova S."/>
            <person name="Ojaghi J."/>
            <person name="Eynullazada K."/>
            <person name="Bayramov B."/>
            <person name="Abdulazimova A."/>
            <person name="Shahmuradov I."/>
        </authorList>
    </citation>
    <scope>NUCLEOTIDE SEQUENCE [LARGE SCALE GENOMIC DNA]</scope>
    <source>
        <strain evidence="16">cv. AG2017</strain>
        <tissue evidence="15">Leaf</tissue>
    </source>
</reference>
<organism evidence="15 16">
    <name type="scientific">Punica granatum</name>
    <name type="common">Pomegranate</name>
    <dbReference type="NCBI Taxonomy" id="22663"/>
    <lineage>
        <taxon>Eukaryota</taxon>
        <taxon>Viridiplantae</taxon>
        <taxon>Streptophyta</taxon>
        <taxon>Embryophyta</taxon>
        <taxon>Tracheophyta</taxon>
        <taxon>Spermatophyta</taxon>
        <taxon>Magnoliopsida</taxon>
        <taxon>eudicotyledons</taxon>
        <taxon>Gunneridae</taxon>
        <taxon>Pentapetalae</taxon>
        <taxon>rosids</taxon>
        <taxon>malvids</taxon>
        <taxon>Myrtales</taxon>
        <taxon>Lythraceae</taxon>
        <taxon>Punica</taxon>
    </lineage>
</organism>
<dbReference type="EMBL" id="PGOL01007499">
    <property type="protein sequence ID" value="PKI32608.1"/>
    <property type="molecule type" value="Genomic_DNA"/>
</dbReference>
<keyword evidence="9 14" id="KW-0067">ATP-binding</keyword>
<keyword evidence="8" id="KW-0418">Kinase</keyword>
<dbReference type="PROSITE" id="PS00107">
    <property type="entry name" value="PROTEIN_KINASE_ATP"/>
    <property type="match status" value="1"/>
</dbReference>
<keyword evidence="6" id="KW-0812">Transmembrane</keyword>
<keyword evidence="16" id="KW-1185">Reference proteome</keyword>
<keyword evidence="3" id="KW-1003">Cell membrane</keyword>
<evidence type="ECO:0000256" key="7">
    <source>
        <dbReference type="ARBA" id="ARBA00022741"/>
    </source>
</evidence>
<dbReference type="Proteomes" id="UP000233551">
    <property type="component" value="Unassembled WGS sequence"/>
</dbReference>
<evidence type="ECO:0000256" key="8">
    <source>
        <dbReference type="ARBA" id="ARBA00022777"/>
    </source>
</evidence>
<dbReference type="SUPFAM" id="SSF56112">
    <property type="entry name" value="Protein kinase-like (PK-like)"/>
    <property type="match status" value="2"/>
</dbReference>
<keyword evidence="5" id="KW-0808">Transferase</keyword>
<evidence type="ECO:0000256" key="13">
    <source>
        <dbReference type="ARBA" id="ARBA00048679"/>
    </source>
</evidence>
<dbReference type="EC" id="2.7.11.1" evidence="2"/>
<evidence type="ECO:0000313" key="15">
    <source>
        <dbReference type="EMBL" id="PKI32608.1"/>
    </source>
</evidence>
<dbReference type="PANTHER" id="PTHR47982">
    <property type="entry name" value="PROLINE-RICH RECEPTOR-LIKE PROTEIN KINASE PERK4"/>
    <property type="match status" value="1"/>
</dbReference>
<dbReference type="InterPro" id="IPR017441">
    <property type="entry name" value="Protein_kinase_ATP_BS"/>
</dbReference>
<comment type="catalytic activity">
    <reaction evidence="12">
        <text>L-threonyl-[protein] + ATP = O-phospho-L-threonyl-[protein] + ADP + H(+)</text>
        <dbReference type="Rhea" id="RHEA:46608"/>
        <dbReference type="Rhea" id="RHEA-COMP:11060"/>
        <dbReference type="Rhea" id="RHEA-COMP:11605"/>
        <dbReference type="ChEBI" id="CHEBI:15378"/>
        <dbReference type="ChEBI" id="CHEBI:30013"/>
        <dbReference type="ChEBI" id="CHEBI:30616"/>
        <dbReference type="ChEBI" id="CHEBI:61977"/>
        <dbReference type="ChEBI" id="CHEBI:456216"/>
        <dbReference type="EC" id="2.7.11.1"/>
    </reaction>
</comment>
<keyword evidence="7 14" id="KW-0547">Nucleotide-binding</keyword>
<evidence type="ECO:0000256" key="4">
    <source>
        <dbReference type="ARBA" id="ARBA00022527"/>
    </source>
</evidence>
<dbReference type="STRING" id="22663.A0A2I0HLP8"/>
<evidence type="ECO:0000256" key="11">
    <source>
        <dbReference type="ARBA" id="ARBA00023136"/>
    </source>
</evidence>
<dbReference type="InterPro" id="IPR047117">
    <property type="entry name" value="PERK1-13-like"/>
</dbReference>
<protein>
    <recommendedName>
        <fullName evidence="2">non-specific serine/threonine protein kinase</fullName>
        <ecNumber evidence="2">2.7.11.1</ecNumber>
    </recommendedName>
</protein>
<evidence type="ECO:0000256" key="2">
    <source>
        <dbReference type="ARBA" id="ARBA00012513"/>
    </source>
</evidence>
<keyword evidence="10" id="KW-1133">Transmembrane helix</keyword>
<keyword evidence="11" id="KW-0472">Membrane</keyword>
<evidence type="ECO:0000256" key="6">
    <source>
        <dbReference type="ARBA" id="ARBA00022692"/>
    </source>
</evidence>
<evidence type="ECO:0000256" key="9">
    <source>
        <dbReference type="ARBA" id="ARBA00022840"/>
    </source>
</evidence>
<evidence type="ECO:0000313" key="16">
    <source>
        <dbReference type="Proteomes" id="UP000233551"/>
    </source>
</evidence>
<evidence type="ECO:0000256" key="12">
    <source>
        <dbReference type="ARBA" id="ARBA00047899"/>
    </source>
</evidence>
<evidence type="ECO:0000256" key="10">
    <source>
        <dbReference type="ARBA" id="ARBA00022989"/>
    </source>
</evidence>
<feature type="binding site" evidence="14">
    <location>
        <position position="65"/>
    </location>
    <ligand>
        <name>ATP</name>
        <dbReference type="ChEBI" id="CHEBI:30616"/>
    </ligand>
</feature>
<dbReference type="AlphaFoldDB" id="A0A2I0HLP8"/>
<dbReference type="GO" id="GO:0005886">
    <property type="term" value="C:plasma membrane"/>
    <property type="evidence" value="ECO:0007669"/>
    <property type="project" value="UniProtKB-SubCell"/>
</dbReference>
<dbReference type="GO" id="GO:0005524">
    <property type="term" value="F:ATP binding"/>
    <property type="evidence" value="ECO:0007669"/>
    <property type="project" value="UniProtKB-UniRule"/>
</dbReference>
<dbReference type="GO" id="GO:0004674">
    <property type="term" value="F:protein serine/threonine kinase activity"/>
    <property type="evidence" value="ECO:0007669"/>
    <property type="project" value="UniProtKB-KW"/>
</dbReference>
<name>A0A2I0HLP8_PUNGR</name>
<evidence type="ECO:0000256" key="14">
    <source>
        <dbReference type="PROSITE-ProRule" id="PRU10141"/>
    </source>
</evidence>
<gene>
    <name evidence="15" type="ORF">CRG98_047005</name>
</gene>
<dbReference type="Gene3D" id="3.30.200.20">
    <property type="entry name" value="Phosphorylase Kinase, domain 1"/>
    <property type="match status" value="1"/>
</dbReference>
<comment type="catalytic activity">
    <reaction evidence="13">
        <text>L-seryl-[protein] + ATP = O-phospho-L-seryl-[protein] + ADP + H(+)</text>
        <dbReference type="Rhea" id="RHEA:17989"/>
        <dbReference type="Rhea" id="RHEA-COMP:9863"/>
        <dbReference type="Rhea" id="RHEA-COMP:11604"/>
        <dbReference type="ChEBI" id="CHEBI:15378"/>
        <dbReference type="ChEBI" id="CHEBI:29999"/>
        <dbReference type="ChEBI" id="CHEBI:30616"/>
        <dbReference type="ChEBI" id="CHEBI:83421"/>
        <dbReference type="ChEBI" id="CHEBI:456216"/>
        <dbReference type="EC" id="2.7.11.1"/>
    </reaction>
</comment>
<accession>A0A2I0HLP8</accession>
<comment type="caution">
    <text evidence="15">The sequence shown here is derived from an EMBL/GenBank/DDBJ whole genome shotgun (WGS) entry which is preliminary data.</text>
</comment>
<comment type="subcellular location">
    <subcellularLocation>
        <location evidence="1">Cell membrane</location>
        <topology evidence="1">Single-pass membrane protein</topology>
    </subcellularLocation>
</comment>
<sequence>MAFKIRTLSFLDDHIGECPLILKRFTLPELEDATQNSSHTNIIGRGEFGRVYRGLLSDGSSVAIKRKLMSILWYVDVSSEWGLSMSPPGSMQKSDVFAYGNMLLELVTGQKASSLDQLKNEDGVMLDSRVNGLVDNGDLERVMDPNLQGHYEREETEQLVRVALLCLDINPAVRPKISEVVKTLEGETTLVATPQRIWTDWVPAQLLITPSLLLQLNQISLVLMMPFMRLIA</sequence>
<evidence type="ECO:0000256" key="3">
    <source>
        <dbReference type="ARBA" id="ARBA00022475"/>
    </source>
</evidence>
<dbReference type="Gene3D" id="1.10.510.10">
    <property type="entry name" value="Transferase(Phosphotransferase) domain 1"/>
    <property type="match status" value="1"/>
</dbReference>
<evidence type="ECO:0000256" key="5">
    <source>
        <dbReference type="ARBA" id="ARBA00022679"/>
    </source>
</evidence>
<dbReference type="InterPro" id="IPR011009">
    <property type="entry name" value="Kinase-like_dom_sf"/>
</dbReference>